<feature type="compositionally biased region" description="Low complexity" evidence="1">
    <location>
        <begin position="65"/>
        <end position="83"/>
    </location>
</feature>
<feature type="compositionally biased region" description="Basic and acidic residues" evidence="1">
    <location>
        <begin position="49"/>
        <end position="61"/>
    </location>
</feature>
<dbReference type="Proteomes" id="UP000652761">
    <property type="component" value="Unassembled WGS sequence"/>
</dbReference>
<feature type="compositionally biased region" description="Low complexity" evidence="1">
    <location>
        <begin position="123"/>
        <end position="136"/>
    </location>
</feature>
<dbReference type="EMBL" id="NMUH01003399">
    <property type="protein sequence ID" value="MQM05366.1"/>
    <property type="molecule type" value="Genomic_DNA"/>
</dbReference>
<gene>
    <name evidence="2" type="ORF">Taro_038172</name>
</gene>
<evidence type="ECO:0000313" key="3">
    <source>
        <dbReference type="Proteomes" id="UP000652761"/>
    </source>
</evidence>
<proteinExistence type="predicted"/>
<reference evidence="2" key="1">
    <citation type="submission" date="2017-07" db="EMBL/GenBank/DDBJ databases">
        <title>Taro Niue Genome Assembly and Annotation.</title>
        <authorList>
            <person name="Atibalentja N."/>
            <person name="Keating K."/>
            <person name="Fields C.J."/>
        </authorList>
    </citation>
    <scope>NUCLEOTIDE SEQUENCE</scope>
    <source>
        <strain evidence="2">Niue_2</strain>
        <tissue evidence="2">Leaf</tissue>
    </source>
</reference>
<accession>A0A843WC12</accession>
<name>A0A843WC12_COLES</name>
<feature type="region of interest" description="Disordered" evidence="1">
    <location>
        <begin position="1"/>
        <end position="141"/>
    </location>
</feature>
<dbReference type="AlphaFoldDB" id="A0A843WC12"/>
<feature type="compositionally biased region" description="Pro residues" evidence="1">
    <location>
        <begin position="109"/>
        <end position="118"/>
    </location>
</feature>
<feature type="compositionally biased region" description="Low complexity" evidence="1">
    <location>
        <begin position="28"/>
        <end position="38"/>
    </location>
</feature>
<evidence type="ECO:0000313" key="2">
    <source>
        <dbReference type="EMBL" id="MQM05366.1"/>
    </source>
</evidence>
<evidence type="ECO:0000256" key="1">
    <source>
        <dbReference type="SAM" id="MobiDB-lite"/>
    </source>
</evidence>
<dbReference type="OrthoDB" id="125347at2759"/>
<protein>
    <submittedName>
        <fullName evidence="2">Uncharacterized protein</fullName>
    </submittedName>
</protein>
<organism evidence="2 3">
    <name type="scientific">Colocasia esculenta</name>
    <name type="common">Wild taro</name>
    <name type="synonym">Arum esculentum</name>
    <dbReference type="NCBI Taxonomy" id="4460"/>
    <lineage>
        <taxon>Eukaryota</taxon>
        <taxon>Viridiplantae</taxon>
        <taxon>Streptophyta</taxon>
        <taxon>Embryophyta</taxon>
        <taxon>Tracheophyta</taxon>
        <taxon>Spermatophyta</taxon>
        <taxon>Magnoliopsida</taxon>
        <taxon>Liliopsida</taxon>
        <taxon>Araceae</taxon>
        <taxon>Aroideae</taxon>
        <taxon>Colocasieae</taxon>
        <taxon>Colocasia</taxon>
    </lineage>
</organism>
<sequence length="451" mass="50506">YLPNPPSPDRNPNISPFGTVETLEEQRGGAAASGSHRSSGVHRSSRVRLSLEQRGSSERRGHAGRSLSLSLSLPLRRPVLLRRPAPPPQTPSGVRLPLRRQTPSGVRPLRPPAPPPALDPLRRLAPAASGSPSSDPLWRPAPAASGYPSGVRPPPSGPCTLLCIFLCILKFPISNTGKATAEPGYKSMIICFILSCSVDIDRIPTICTYKGEAYVIHVHRDMKLDGIVMDICSRWRLDAQKLELKCIIPQSNSSMRILSGDDMNGMIGMHSMLGSKLMSMEVSIQGVEESMSFRVSVEQSSGSNNMLCGTSNPSQDSRKRTELWYEETIALYISLPMFIGNVMKRLFNTFLILINQKQILIILRSDLLKQNDDPEDERRIEFHLNNLWNRRKWFTYVEDANKLASSLPPEALQYMMLESHMRRQRMPRAGRFNSRWQTKNPGAMCKGPWWV</sequence>
<comment type="caution">
    <text evidence="2">The sequence shown here is derived from an EMBL/GenBank/DDBJ whole genome shotgun (WGS) entry which is preliminary data.</text>
</comment>
<keyword evidence="3" id="KW-1185">Reference proteome</keyword>
<feature type="non-terminal residue" evidence="2">
    <location>
        <position position="1"/>
    </location>
</feature>